<dbReference type="Proteomes" id="UP000031443">
    <property type="component" value="Unassembled WGS sequence"/>
</dbReference>
<organism evidence="2 3">
    <name type="scientific">Chelonia mydas</name>
    <name type="common">Green sea-turtle</name>
    <name type="synonym">Chelonia agassizi</name>
    <dbReference type="NCBI Taxonomy" id="8469"/>
    <lineage>
        <taxon>Eukaryota</taxon>
        <taxon>Metazoa</taxon>
        <taxon>Chordata</taxon>
        <taxon>Craniata</taxon>
        <taxon>Vertebrata</taxon>
        <taxon>Euteleostomi</taxon>
        <taxon>Archelosauria</taxon>
        <taxon>Testudinata</taxon>
        <taxon>Testudines</taxon>
        <taxon>Cryptodira</taxon>
        <taxon>Durocryptodira</taxon>
        <taxon>Americhelydia</taxon>
        <taxon>Chelonioidea</taxon>
        <taxon>Cheloniidae</taxon>
        <taxon>Chelonia</taxon>
    </lineage>
</organism>
<feature type="region of interest" description="Disordered" evidence="1">
    <location>
        <begin position="106"/>
        <end position="129"/>
    </location>
</feature>
<evidence type="ECO:0000256" key="1">
    <source>
        <dbReference type="SAM" id="MobiDB-lite"/>
    </source>
</evidence>
<proteinExistence type="predicted"/>
<evidence type="ECO:0000313" key="2">
    <source>
        <dbReference type="EMBL" id="EMP40220.1"/>
    </source>
</evidence>
<dbReference type="EMBL" id="KB514176">
    <property type="protein sequence ID" value="EMP40220.1"/>
    <property type="molecule type" value="Genomic_DNA"/>
</dbReference>
<keyword evidence="3" id="KW-1185">Reference proteome</keyword>
<feature type="region of interest" description="Disordered" evidence="1">
    <location>
        <begin position="1"/>
        <end position="27"/>
    </location>
</feature>
<evidence type="ECO:0000313" key="3">
    <source>
        <dbReference type="Proteomes" id="UP000031443"/>
    </source>
</evidence>
<reference evidence="3" key="1">
    <citation type="journal article" date="2013" name="Nat. Genet.">
        <title>The draft genomes of soft-shell turtle and green sea turtle yield insights into the development and evolution of the turtle-specific body plan.</title>
        <authorList>
            <person name="Wang Z."/>
            <person name="Pascual-Anaya J."/>
            <person name="Zadissa A."/>
            <person name="Li W."/>
            <person name="Niimura Y."/>
            <person name="Huang Z."/>
            <person name="Li C."/>
            <person name="White S."/>
            <person name="Xiong Z."/>
            <person name="Fang D."/>
            <person name="Wang B."/>
            <person name="Ming Y."/>
            <person name="Chen Y."/>
            <person name="Zheng Y."/>
            <person name="Kuraku S."/>
            <person name="Pignatelli M."/>
            <person name="Herrero J."/>
            <person name="Beal K."/>
            <person name="Nozawa M."/>
            <person name="Li Q."/>
            <person name="Wang J."/>
            <person name="Zhang H."/>
            <person name="Yu L."/>
            <person name="Shigenobu S."/>
            <person name="Wang J."/>
            <person name="Liu J."/>
            <person name="Flicek P."/>
            <person name="Searle S."/>
            <person name="Wang J."/>
            <person name="Kuratani S."/>
            <person name="Yin Y."/>
            <person name="Aken B."/>
            <person name="Zhang G."/>
            <person name="Irie N."/>
        </authorList>
    </citation>
    <scope>NUCLEOTIDE SEQUENCE [LARGE SCALE GENOMIC DNA]</scope>
</reference>
<dbReference type="AlphaFoldDB" id="M7BWM7"/>
<sequence>MDDGRPMGRASEPQPRRGKSRAGSCEESWTLHLLQSAPSPAPTLPKIPPPLPIAIRHIPPLLSAPPPFEATAAHALCIPPRLHPYETPTACRDALGNLIRTGDRADLISRGDPGVPELQKSSSMDQMGGTLPSVHRTAQRFLGQKSKTEPPPLKNLGRPEMEKVLEKTQGARLFSQLEFILELTLEQSKILVMKFEKSSFSYTAEPQRYEHQSYGLTVWNWK</sequence>
<accession>M7BWM7</accession>
<protein>
    <submittedName>
        <fullName evidence="2">Uncharacterized protein</fullName>
    </submittedName>
</protein>
<name>M7BWM7_CHEMY</name>
<gene>
    <name evidence="2" type="ORF">UY3_02517</name>
</gene>